<feature type="domain" description="PDZ" evidence="11">
    <location>
        <begin position="770"/>
        <end position="844"/>
    </location>
</feature>
<dbReference type="GO" id="GO:0005634">
    <property type="term" value="C:nucleus"/>
    <property type="evidence" value="ECO:0007669"/>
    <property type="project" value="UniProtKB-SubCell"/>
</dbReference>
<dbReference type="SUPFAM" id="SSF47031">
    <property type="entry name" value="Second domain of FERM"/>
    <property type="match status" value="1"/>
</dbReference>
<dbReference type="PRINTS" id="PR00700">
    <property type="entry name" value="PRTYPHPHTASE"/>
</dbReference>
<dbReference type="CDD" id="cd00047">
    <property type="entry name" value="PTPc"/>
    <property type="match status" value="1"/>
</dbReference>
<evidence type="ECO:0000259" key="8">
    <source>
        <dbReference type="PROSITE" id="PS50055"/>
    </source>
</evidence>
<evidence type="ECO:0008006" key="14">
    <source>
        <dbReference type="Google" id="ProtNLM"/>
    </source>
</evidence>
<dbReference type="Proteomes" id="UP000663842">
    <property type="component" value="Unassembled WGS sequence"/>
</dbReference>
<feature type="domain" description="PDZ" evidence="11">
    <location>
        <begin position="1189"/>
        <end position="1260"/>
    </location>
</feature>
<dbReference type="SUPFAM" id="SSF52799">
    <property type="entry name" value="(Phosphotyrosine protein) phosphatases II"/>
    <property type="match status" value="1"/>
</dbReference>
<dbReference type="PROSITE" id="PS50055">
    <property type="entry name" value="TYR_PHOSPHATASE_PTP"/>
    <property type="match status" value="1"/>
</dbReference>
<dbReference type="Gene3D" id="2.30.42.10">
    <property type="match status" value="5"/>
</dbReference>
<dbReference type="Pfam" id="PF09380">
    <property type="entry name" value="FERM_C"/>
    <property type="match status" value="1"/>
</dbReference>
<dbReference type="CDD" id="cd14473">
    <property type="entry name" value="FERM_B-lobe"/>
    <property type="match status" value="1"/>
</dbReference>
<accession>A0A819IFV0</accession>
<dbReference type="InterPro" id="IPR000299">
    <property type="entry name" value="FERM_domain"/>
</dbReference>
<dbReference type="Gene3D" id="2.30.29.30">
    <property type="entry name" value="Pleckstrin-homology domain (PH domain)/Phosphotyrosine-binding domain (PTB)"/>
    <property type="match status" value="1"/>
</dbReference>
<dbReference type="Pfam" id="PF00373">
    <property type="entry name" value="FERM_M"/>
    <property type="match status" value="1"/>
</dbReference>
<reference evidence="12" key="1">
    <citation type="submission" date="2021-02" db="EMBL/GenBank/DDBJ databases">
        <authorList>
            <person name="Nowell W R."/>
        </authorList>
    </citation>
    <scope>NUCLEOTIDE SEQUENCE</scope>
</reference>
<dbReference type="InterPro" id="IPR000387">
    <property type="entry name" value="Tyr_Pase_dom"/>
</dbReference>
<gene>
    <name evidence="12" type="ORF">UXM345_LOCUS11180</name>
</gene>
<keyword evidence="6" id="KW-0539">Nucleus</keyword>
<evidence type="ECO:0000256" key="2">
    <source>
        <dbReference type="ARBA" id="ARBA00004245"/>
    </source>
</evidence>
<feature type="domain" description="Tyrosine-protein phosphatase" evidence="8">
    <location>
        <begin position="1528"/>
        <end position="1791"/>
    </location>
</feature>
<evidence type="ECO:0000313" key="13">
    <source>
        <dbReference type="Proteomes" id="UP000663842"/>
    </source>
</evidence>
<dbReference type="InterPro" id="IPR003595">
    <property type="entry name" value="Tyr_Pase_cat"/>
</dbReference>
<dbReference type="InterPro" id="IPR035963">
    <property type="entry name" value="FERM_2"/>
</dbReference>
<dbReference type="PROSITE" id="PS00383">
    <property type="entry name" value="TYR_PHOSPHATASE_1"/>
    <property type="match status" value="1"/>
</dbReference>
<feature type="domain" description="PDZ" evidence="11">
    <location>
        <begin position="901"/>
        <end position="983"/>
    </location>
</feature>
<dbReference type="Gene3D" id="3.90.190.10">
    <property type="entry name" value="Protein tyrosine phosphatase superfamily"/>
    <property type="match status" value="1"/>
</dbReference>
<dbReference type="SMART" id="SM00228">
    <property type="entry name" value="PDZ"/>
    <property type="match status" value="5"/>
</dbReference>
<comment type="caution">
    <text evidence="12">The sequence shown here is derived from an EMBL/GenBank/DDBJ whole genome shotgun (WGS) entry which is preliminary data.</text>
</comment>
<protein>
    <recommendedName>
        <fullName evidence="14">Protein-tyrosine-phosphatase</fullName>
    </recommendedName>
</protein>
<dbReference type="InterPro" id="IPR000242">
    <property type="entry name" value="PTP_cat"/>
</dbReference>
<dbReference type="InterPro" id="IPR014352">
    <property type="entry name" value="FERM/acyl-CoA-bd_prot_sf"/>
</dbReference>
<dbReference type="InterPro" id="IPR019748">
    <property type="entry name" value="FERM_central"/>
</dbReference>
<evidence type="ECO:0000256" key="1">
    <source>
        <dbReference type="ARBA" id="ARBA00004123"/>
    </source>
</evidence>
<feature type="region of interest" description="Disordered" evidence="7">
    <location>
        <begin position="1280"/>
        <end position="1302"/>
    </location>
</feature>
<dbReference type="Gene3D" id="1.20.80.10">
    <property type="match status" value="1"/>
</dbReference>
<dbReference type="PROSITE" id="PS50057">
    <property type="entry name" value="FERM_3"/>
    <property type="match status" value="1"/>
</dbReference>
<evidence type="ECO:0000256" key="4">
    <source>
        <dbReference type="ARBA" id="ARBA00022490"/>
    </source>
</evidence>
<dbReference type="Pfam" id="PF00102">
    <property type="entry name" value="Y_phosphatase"/>
    <property type="match status" value="1"/>
</dbReference>
<dbReference type="PROSITE" id="PS50056">
    <property type="entry name" value="TYR_PHOSPHATASE_2"/>
    <property type="match status" value="1"/>
</dbReference>
<dbReference type="InterPro" id="IPR018980">
    <property type="entry name" value="FERM_PH-like_C"/>
</dbReference>
<feature type="region of interest" description="Disordered" evidence="7">
    <location>
        <begin position="1154"/>
        <end position="1173"/>
    </location>
</feature>
<keyword evidence="4" id="KW-0963">Cytoplasm</keyword>
<feature type="domain" description="Tyrosine specific protein phosphatases" evidence="9">
    <location>
        <begin position="1709"/>
        <end position="1782"/>
    </location>
</feature>
<evidence type="ECO:0000259" key="10">
    <source>
        <dbReference type="PROSITE" id="PS50057"/>
    </source>
</evidence>
<feature type="compositionally biased region" description="Polar residues" evidence="7">
    <location>
        <begin position="1154"/>
        <end position="1163"/>
    </location>
</feature>
<dbReference type="SMART" id="SM00404">
    <property type="entry name" value="PTPc_motif"/>
    <property type="match status" value="1"/>
</dbReference>
<evidence type="ECO:0000256" key="6">
    <source>
        <dbReference type="ARBA" id="ARBA00023242"/>
    </source>
</evidence>
<dbReference type="SMART" id="SM01196">
    <property type="entry name" value="FERM_C"/>
    <property type="match status" value="1"/>
</dbReference>
<dbReference type="GO" id="GO:0004725">
    <property type="term" value="F:protein tyrosine phosphatase activity"/>
    <property type="evidence" value="ECO:0007669"/>
    <property type="project" value="InterPro"/>
</dbReference>
<evidence type="ECO:0000259" key="11">
    <source>
        <dbReference type="PROSITE" id="PS50106"/>
    </source>
</evidence>
<evidence type="ECO:0000256" key="5">
    <source>
        <dbReference type="ARBA" id="ARBA00023212"/>
    </source>
</evidence>
<dbReference type="PANTHER" id="PTHR46900">
    <property type="entry name" value="TYROSINE-PROTEIN PHOSPHATASE NON-RECEPTOR TYPE 13"/>
    <property type="match status" value="1"/>
</dbReference>
<dbReference type="SMART" id="SM00194">
    <property type="entry name" value="PTPc"/>
    <property type="match status" value="1"/>
</dbReference>
<organism evidence="12 13">
    <name type="scientific">Rotaria magnacalcarata</name>
    <dbReference type="NCBI Taxonomy" id="392030"/>
    <lineage>
        <taxon>Eukaryota</taxon>
        <taxon>Metazoa</taxon>
        <taxon>Spiralia</taxon>
        <taxon>Gnathifera</taxon>
        <taxon>Rotifera</taxon>
        <taxon>Eurotatoria</taxon>
        <taxon>Bdelloidea</taxon>
        <taxon>Philodinida</taxon>
        <taxon>Philodinidae</taxon>
        <taxon>Rotaria</taxon>
    </lineage>
</organism>
<dbReference type="PANTHER" id="PTHR46900:SF4">
    <property type="entry name" value="FERM AND PDZ DOMAIN CONTAINING 2"/>
    <property type="match status" value="1"/>
</dbReference>
<dbReference type="SUPFAM" id="SSF50156">
    <property type="entry name" value="PDZ domain-like"/>
    <property type="match status" value="5"/>
</dbReference>
<keyword evidence="5" id="KW-0206">Cytoskeleton</keyword>
<dbReference type="EMBL" id="CAJOBF010001099">
    <property type="protein sequence ID" value="CAF3912899.1"/>
    <property type="molecule type" value="Genomic_DNA"/>
</dbReference>
<dbReference type="PROSITE" id="PS50106">
    <property type="entry name" value="PDZ"/>
    <property type="match status" value="5"/>
</dbReference>
<dbReference type="Pfam" id="PF00595">
    <property type="entry name" value="PDZ"/>
    <property type="match status" value="5"/>
</dbReference>
<dbReference type="SMART" id="SM00295">
    <property type="entry name" value="B41"/>
    <property type="match status" value="1"/>
</dbReference>
<feature type="region of interest" description="Disordered" evidence="7">
    <location>
        <begin position="574"/>
        <end position="596"/>
    </location>
</feature>
<comment type="similarity">
    <text evidence="3">Belongs to the protein-tyrosine phosphatase family. Non-receptor class subfamily.</text>
</comment>
<dbReference type="GO" id="GO:0005856">
    <property type="term" value="C:cytoskeleton"/>
    <property type="evidence" value="ECO:0007669"/>
    <property type="project" value="UniProtKB-SubCell"/>
</dbReference>
<evidence type="ECO:0000256" key="7">
    <source>
        <dbReference type="SAM" id="MobiDB-lite"/>
    </source>
</evidence>
<evidence type="ECO:0000256" key="3">
    <source>
        <dbReference type="ARBA" id="ARBA00009649"/>
    </source>
</evidence>
<dbReference type="InterPro" id="IPR029071">
    <property type="entry name" value="Ubiquitin-like_domsf"/>
</dbReference>
<dbReference type="SUPFAM" id="SSF54236">
    <property type="entry name" value="Ubiquitin-like"/>
    <property type="match status" value="1"/>
</dbReference>
<dbReference type="SUPFAM" id="SSF50729">
    <property type="entry name" value="PH domain-like"/>
    <property type="match status" value="1"/>
</dbReference>
<dbReference type="InterPro" id="IPR016130">
    <property type="entry name" value="Tyr_Pase_AS"/>
</dbReference>
<proteinExistence type="inferred from homology"/>
<dbReference type="InterPro" id="IPR036034">
    <property type="entry name" value="PDZ_sf"/>
</dbReference>
<name>A0A819IFV0_9BILA</name>
<dbReference type="InterPro" id="IPR001478">
    <property type="entry name" value="PDZ"/>
</dbReference>
<sequence length="1805" mass="203254">MSIDTTRYYDDNRKWSRGVSFNSNYRSKQSSHGTGDSDSLMELTDEHVLHLLDQAIDHHDNCNPMSTRRYLPQIPSQSGAMPINDHSQVPTRSAIEDLFQIFENNAEFITMGKRLLNKKRKLEQLRAQLNLPDDLTSEDTVKLLQLRERLKAKRRLPTVFIAPEKTSMNKELTTIYRRSSTSMPDLTPATLIDTTNQSSLFDLNASLNSSIYRKRKRKSLFRKQIGPEFVVKPNTKVEKIIVPSRNPFECICQVMVLLPNNNCVRVCCKSNATVRVIYETIVTYADLIEHDLFGLMIMIEDECFFPSMDLKISKLINDSKWKSGQTIYVMQLKIKFFVNDIAVLRHFLTQHFFYLQFRQMILEDAFETTSEQKLSFAALAYQAEYGGLNENEQLPTNFIIEHYGSKDLINEYGTQNLSEEIIKRQHTYAELNDVQAEQLFVESVMKLDNYGYHMYKLYKDLKRDDVFLAGIRLKDISIWQIKNRQQSAKVAYLWDQIERIDFDKKSFSIILKRQASDAKIKYLTNNSKKGKYLFNLCYDTYTFTKSLLLRHNSRYSLLNEPIGDIDFVRNGSDAESVDQNADQTRSQSHENLSTLGKNAPIKSPTIIVYEVDLYKDDNNSLGMSLMGDSTSGVFIKSIQPIDGSAARSRKIQAGDRLLSYNGNNIGGMTVQEVADALSLSPNPCQLKLSRHEVPTLNRRDHFQRPTSVDADSFLQQQKHNKYSSNTLSTTWSHENHSKALPAKRLLSNESILSQASDLSATHDIKSAVFPVTIDKLGHNSLGFLVVGGLDSEIEDHGIYVKSITPGGPASKSNLLIEGDKILEVNGSSLARVTHAEAVELFRGATGPRCHLLVQRLIFLNSSGPSLIKKIYPFARPGTKVNINMKALLYKHIAAILDNTFEVFLNRSPTGLGLSLTGGITENKPIEVLDIYPNQPAALSGRLNIGDVILSINNITMHNRNVQDIPSVIGESTENVKIVACRPDHREYQAYLDRHMANDDQSSIPSPMNNEQSRYTNDVVRDLPPKSPGTRRVMPKVPIKAKRGEVFAVIMNKEKDSGFGFTLSAGSSSIGYPHIRSVLREPALSAGLKHWDRILSINDTDCQTITHRDLVARLRYAPTGPVHFIIYRPRIDEIVHAKERSRQLQNTSYVSMSVGDQSGTSISAPPSPVMPRKQNKSELFNKPVQYEKIEITLPKAPQGTYGIGLSQIDPQKSLGGIFICALQPNGIAEKDGRLKIDDLLLFLNDNSTEQMSYREVVEALKVTTKKGVKLIVARPINNSSTSNTTNMIPNKEIPKTQDEASIPKSISPTITSSIIEKLLPREKPKLLPLTKIEKPQATTANIAPTSIEIPSSSSSSAPTTVAGVAAKSSLTSGSALESLIGKKVKPLSSNTVETITDKQQNQPIDIEKKDSPLSYTDVDEDTSDIKTPLMSPQSPIAPPPTILELIVPPTNSKLSSESSRNDIAKRKQYYQQAASNETLILNAGVTEKIENLTMQLIDKISTPAITMDTTTLMDECREVDIKIGSDDEYLEEFRTLKTINEHEPVEFCSVAMLAEYKRLNRFQNIIPYDFNRVVLSTKPDYINASHIAMPIGDKSMKYIICPPPLPDSINDFWQMIFETKVKCMIGIFNDQDLKKMKCPAYWPASIKETMTFSPFLSLTLIKSRQLGGGIDIKEFRIRASEQPHQKQEHSIIFLTYSKWPQDDNIPRDTHSFLNLIHLAHSYQTSDTPLLIHCNTGVGRTGCALLISLLLIKIIRGRTLDIYQMAKELRRQRCGIVQTEQQYRFIYDCARDALNMAIELSIMQSAQ</sequence>
<dbReference type="InterPro" id="IPR019749">
    <property type="entry name" value="Band_41_domain"/>
</dbReference>
<evidence type="ECO:0000259" key="9">
    <source>
        <dbReference type="PROSITE" id="PS50056"/>
    </source>
</evidence>
<evidence type="ECO:0000313" key="12">
    <source>
        <dbReference type="EMBL" id="CAF3912899.1"/>
    </source>
</evidence>
<comment type="subcellular location">
    <subcellularLocation>
        <location evidence="2">Cytoplasm</location>
        <location evidence="2">Cytoskeleton</location>
    </subcellularLocation>
    <subcellularLocation>
        <location evidence="1">Nucleus</location>
    </subcellularLocation>
</comment>
<feature type="domain" description="FERM" evidence="10">
    <location>
        <begin position="252"/>
        <end position="548"/>
    </location>
</feature>
<feature type="domain" description="PDZ" evidence="11">
    <location>
        <begin position="1047"/>
        <end position="1114"/>
    </location>
</feature>
<dbReference type="InterPro" id="IPR029021">
    <property type="entry name" value="Prot-tyrosine_phosphatase-like"/>
</dbReference>
<dbReference type="InterPro" id="IPR052074">
    <property type="entry name" value="NonRcpt_TyrProt_Phosphatase"/>
</dbReference>
<dbReference type="InterPro" id="IPR011993">
    <property type="entry name" value="PH-like_dom_sf"/>
</dbReference>
<feature type="domain" description="PDZ" evidence="11">
    <location>
        <begin position="610"/>
        <end position="692"/>
    </location>
</feature>
<feature type="compositionally biased region" description="Polar residues" evidence="7">
    <location>
        <begin position="577"/>
        <end position="596"/>
    </location>
</feature>